<reference evidence="1" key="1">
    <citation type="submission" date="2024-02" db="EMBL/GenBank/DDBJ databases">
        <title>Metagenome Assembled Genome of Zalaria obscura JY119.</title>
        <authorList>
            <person name="Vighnesh L."/>
            <person name="Jagadeeshwari U."/>
            <person name="Venkata Ramana C."/>
            <person name="Sasikala C."/>
        </authorList>
    </citation>
    <scope>NUCLEOTIDE SEQUENCE</scope>
    <source>
        <strain evidence="1">JY119</strain>
    </source>
</reference>
<evidence type="ECO:0000313" key="1">
    <source>
        <dbReference type="EMBL" id="KAK8205497.1"/>
    </source>
</evidence>
<keyword evidence="2" id="KW-1185">Reference proteome</keyword>
<proteinExistence type="predicted"/>
<evidence type="ECO:0000313" key="2">
    <source>
        <dbReference type="Proteomes" id="UP001320706"/>
    </source>
</evidence>
<dbReference type="Proteomes" id="UP001320706">
    <property type="component" value="Unassembled WGS sequence"/>
</dbReference>
<organism evidence="1 2">
    <name type="scientific">Zalaria obscura</name>
    <dbReference type="NCBI Taxonomy" id="2024903"/>
    <lineage>
        <taxon>Eukaryota</taxon>
        <taxon>Fungi</taxon>
        <taxon>Dikarya</taxon>
        <taxon>Ascomycota</taxon>
        <taxon>Pezizomycotina</taxon>
        <taxon>Dothideomycetes</taxon>
        <taxon>Dothideomycetidae</taxon>
        <taxon>Dothideales</taxon>
        <taxon>Zalariaceae</taxon>
        <taxon>Zalaria</taxon>
    </lineage>
</organism>
<sequence length="393" mass="44500">MSSWNGYDSDDDYLPAGQRGRGAQETSPRWPFRRSRTLALVGIVIVILVFYTSRGRHHSTTNDVDWSSFAYSQYATDSATVCNAVMVFEALHRLGSKAERVLLYPEEWDTTVESAWDRDSQLLNLATLKYKVKLHPIKLLAVNGEGRPGTFDKPQQTWDTSITKLLSFNLTDYDRVLHLDSDITLLHHLDELFLLPKAPIAMPRAYWWDASAGSPPLTSLLMLLEPNPQELANMLATLHAWSEQPDGGKRDKYDMDLLNARFGASALVLPHRPYAMLSAEFRTHEHSAYLGGPPDIAPWDPDRALAEAKLVHYSDWPLPKPWIMWPWQGLKEMQPDCGGSKEGTCRERVIWKDLYDDFRARRKDICKILSVPAPDWQWLKSGGGGNGTAQGHT</sequence>
<name>A0ACC3SAQ9_9PEZI</name>
<dbReference type="EMBL" id="JAMKPW020000024">
    <property type="protein sequence ID" value="KAK8205497.1"/>
    <property type="molecule type" value="Genomic_DNA"/>
</dbReference>
<gene>
    <name evidence="1" type="ORF">M8818_004866</name>
</gene>
<accession>A0ACC3SAQ9</accession>
<comment type="caution">
    <text evidence="1">The sequence shown here is derived from an EMBL/GenBank/DDBJ whole genome shotgun (WGS) entry which is preliminary data.</text>
</comment>
<protein>
    <submittedName>
        <fullName evidence="1">Uncharacterized protein</fullName>
    </submittedName>
</protein>